<organism evidence="2 3">
    <name type="scientific">Dendrobium chrysotoxum</name>
    <name type="common">Orchid</name>
    <dbReference type="NCBI Taxonomy" id="161865"/>
    <lineage>
        <taxon>Eukaryota</taxon>
        <taxon>Viridiplantae</taxon>
        <taxon>Streptophyta</taxon>
        <taxon>Embryophyta</taxon>
        <taxon>Tracheophyta</taxon>
        <taxon>Spermatophyta</taxon>
        <taxon>Magnoliopsida</taxon>
        <taxon>Liliopsida</taxon>
        <taxon>Asparagales</taxon>
        <taxon>Orchidaceae</taxon>
        <taxon>Epidendroideae</taxon>
        <taxon>Malaxideae</taxon>
        <taxon>Dendrobiinae</taxon>
        <taxon>Dendrobium</taxon>
    </lineage>
</organism>
<dbReference type="PANTHER" id="PTHR23354">
    <property type="entry name" value="NUCLEOLAR PROTEIN 7/ESTROGEN RECEPTOR COACTIVATOR-RELATED"/>
    <property type="match status" value="1"/>
</dbReference>
<dbReference type="EMBL" id="JAGFBR010000819">
    <property type="protein sequence ID" value="KAH0433258.1"/>
    <property type="molecule type" value="Genomic_DNA"/>
</dbReference>
<evidence type="ECO:0000313" key="2">
    <source>
        <dbReference type="EMBL" id="KAH0433258.1"/>
    </source>
</evidence>
<dbReference type="InterPro" id="IPR006571">
    <property type="entry name" value="TLDc_dom"/>
</dbReference>
<reference evidence="2 3" key="1">
    <citation type="journal article" date="2021" name="Hortic Res">
        <title>Chromosome-scale assembly of the Dendrobium chrysotoxum genome enhances the understanding of orchid evolution.</title>
        <authorList>
            <person name="Zhang Y."/>
            <person name="Zhang G.Q."/>
            <person name="Zhang D."/>
            <person name="Liu X.D."/>
            <person name="Xu X.Y."/>
            <person name="Sun W.H."/>
            <person name="Yu X."/>
            <person name="Zhu X."/>
            <person name="Wang Z.W."/>
            <person name="Zhao X."/>
            <person name="Zhong W.Y."/>
            <person name="Chen H."/>
            <person name="Yin W.L."/>
            <person name="Huang T."/>
            <person name="Niu S.C."/>
            <person name="Liu Z.J."/>
        </authorList>
    </citation>
    <scope>NUCLEOTIDE SEQUENCE [LARGE SCALE GENOMIC DNA]</scope>
    <source>
        <strain evidence="2">Lindl</strain>
    </source>
</reference>
<keyword evidence="3" id="KW-1185">Reference proteome</keyword>
<name>A0AAV7FG62_DENCH</name>
<evidence type="ECO:0000313" key="3">
    <source>
        <dbReference type="Proteomes" id="UP000775213"/>
    </source>
</evidence>
<protein>
    <recommendedName>
        <fullName evidence="1">TLDc domain-containing protein</fullName>
    </recommendedName>
</protein>
<sequence>MNVYNYLSTFPIQFAHKKNGPMGSAASTDRRPSAEQQEQESLAASTGSLTFLKSAFANLSDPQSQSIPLSSLYQSLSIPSVTLNLTLLSPHPTSNFSLLLPHLGAAAADFLFATVNDTTDWTAFLRGFNRCCARMSASSSLITLYRIFSDVCRRAGIACGLEFDLEDADDGKVRGTFGLNDMLMFLWLCWVMEQSSRLSMWGKGGELALPDLNHLVLSAFLAGSEVGGDESVWGLDGLGERKSVAVQKLNGWILATLPGLASCFSQFLRENIKSVAVSAKGSMKSNQSGCSGSSTNCNDSFLLTFGRAWAISLTEKGTLGEELSALSFPGLLDHKLNNLLYRSSTHGKGLSRFWSIVEGYHGPLLFLFSGNLADSSDDINSTRWVVGVLTEHGFQNSDMFYGTSAHLYAISPVFRVLSPTGKEKNFLYSHLHPTGRVYEANPKPVGLAFGGTRGNERIFIDEDFSKVVIRHHAVDKTYQHGSLIPNQGYLPVEASLVEAEVWGFGGSSAKEQHDTFKKREKLFTEQRRKVDLKTFGSWEDSPEKMMMDMVSDPNRVRREDR</sequence>
<comment type="caution">
    <text evidence="2">The sequence shown here is derived from an EMBL/GenBank/DDBJ whole genome shotgun (WGS) entry which is preliminary data.</text>
</comment>
<dbReference type="PANTHER" id="PTHR23354:SF104">
    <property type="entry name" value="TLD-DOMAIN CONTAINING NUCLEOLAR PROTEIN"/>
    <property type="match status" value="1"/>
</dbReference>
<accession>A0AAV7FG62</accession>
<gene>
    <name evidence="2" type="ORF">IEQ34_027065</name>
</gene>
<dbReference type="Pfam" id="PF07534">
    <property type="entry name" value="TLD"/>
    <property type="match status" value="1"/>
</dbReference>
<dbReference type="PROSITE" id="PS51886">
    <property type="entry name" value="TLDC"/>
    <property type="match status" value="1"/>
</dbReference>
<proteinExistence type="predicted"/>
<dbReference type="Proteomes" id="UP000775213">
    <property type="component" value="Unassembled WGS sequence"/>
</dbReference>
<dbReference type="AlphaFoldDB" id="A0AAV7FG62"/>
<dbReference type="SMART" id="SM00584">
    <property type="entry name" value="TLDc"/>
    <property type="match status" value="1"/>
</dbReference>
<evidence type="ECO:0000259" key="1">
    <source>
        <dbReference type="PROSITE" id="PS51886"/>
    </source>
</evidence>
<feature type="domain" description="TLDc" evidence="1">
    <location>
        <begin position="312"/>
        <end position="505"/>
    </location>
</feature>